<evidence type="ECO:0000313" key="1">
    <source>
        <dbReference type="EMBL" id="CEG42915.1"/>
    </source>
</evidence>
<accession>A0A0N7L603</accession>
<dbReference type="AlphaFoldDB" id="A0A0N7L603"/>
<sequence length="94" mass="10656">MVLIIQLLTETPKRGAFNNREGLVVVDDPLDEGTLTVLPPLILRQQHARSRDGPSERSSSSQTILFLECVANQIDEDPLFFLFLFQFLMLRLNG</sequence>
<organism evidence="1 2">
    <name type="scientific">Plasmopara halstedii</name>
    <name type="common">Downy mildew of sunflower</name>
    <dbReference type="NCBI Taxonomy" id="4781"/>
    <lineage>
        <taxon>Eukaryota</taxon>
        <taxon>Sar</taxon>
        <taxon>Stramenopiles</taxon>
        <taxon>Oomycota</taxon>
        <taxon>Peronosporomycetes</taxon>
        <taxon>Peronosporales</taxon>
        <taxon>Peronosporaceae</taxon>
        <taxon>Plasmopara</taxon>
    </lineage>
</organism>
<reference evidence="2" key="1">
    <citation type="submission" date="2014-09" db="EMBL/GenBank/DDBJ databases">
        <authorList>
            <person name="Sharma Rahul"/>
            <person name="Thines Marco"/>
        </authorList>
    </citation>
    <scope>NUCLEOTIDE SEQUENCE [LARGE SCALE GENOMIC DNA]</scope>
</reference>
<dbReference type="Proteomes" id="UP000054928">
    <property type="component" value="Unassembled WGS sequence"/>
</dbReference>
<dbReference type="EMBL" id="CCYD01000645">
    <property type="protein sequence ID" value="CEG42915.1"/>
    <property type="molecule type" value="Genomic_DNA"/>
</dbReference>
<evidence type="ECO:0000313" key="2">
    <source>
        <dbReference type="Proteomes" id="UP000054928"/>
    </source>
</evidence>
<proteinExistence type="predicted"/>
<dbReference type="GeneID" id="36408205"/>
<dbReference type="RefSeq" id="XP_024579284.1">
    <property type="nucleotide sequence ID" value="XM_024728848.1"/>
</dbReference>
<protein>
    <submittedName>
        <fullName evidence="1">Uncharacterized protein</fullName>
    </submittedName>
</protein>
<name>A0A0N7L603_PLAHL</name>
<keyword evidence="2" id="KW-1185">Reference proteome</keyword>